<accession>A0AAE3MEG2</accession>
<dbReference type="GO" id="GO:0046872">
    <property type="term" value="F:metal ion binding"/>
    <property type="evidence" value="ECO:0007669"/>
    <property type="project" value="UniProtKB-KW"/>
</dbReference>
<dbReference type="NCBIfam" id="TIGR01389">
    <property type="entry name" value="recQ"/>
    <property type="match status" value="1"/>
</dbReference>
<dbReference type="Pfam" id="PF14493">
    <property type="entry name" value="HTH_40"/>
    <property type="match status" value="1"/>
</dbReference>
<evidence type="ECO:0000259" key="19">
    <source>
        <dbReference type="PROSITE" id="PS51194"/>
    </source>
</evidence>
<evidence type="ECO:0000256" key="7">
    <source>
        <dbReference type="ARBA" id="ARBA00022801"/>
    </source>
</evidence>
<comment type="cofactor">
    <cofactor evidence="2">
        <name>Zn(2+)</name>
        <dbReference type="ChEBI" id="CHEBI:29105"/>
    </cofactor>
</comment>
<dbReference type="Gene3D" id="3.40.50.300">
    <property type="entry name" value="P-loop containing nucleotide triphosphate hydrolases"/>
    <property type="match status" value="2"/>
</dbReference>
<dbReference type="InterPro" id="IPR014001">
    <property type="entry name" value="Helicase_ATP-bd"/>
</dbReference>
<evidence type="ECO:0000259" key="17">
    <source>
        <dbReference type="PROSITE" id="PS50967"/>
    </source>
</evidence>
<dbReference type="NCBIfam" id="TIGR00614">
    <property type="entry name" value="recQ_fam"/>
    <property type="match status" value="1"/>
</dbReference>
<dbReference type="InterPro" id="IPR001650">
    <property type="entry name" value="Helicase_C-like"/>
</dbReference>
<dbReference type="GO" id="GO:0009432">
    <property type="term" value="P:SOS response"/>
    <property type="evidence" value="ECO:0007669"/>
    <property type="project" value="UniProtKB-UniRule"/>
</dbReference>
<keyword evidence="5" id="KW-0547">Nucleotide-binding</keyword>
<comment type="cofactor">
    <cofactor evidence="1">
        <name>Mg(2+)</name>
        <dbReference type="ChEBI" id="CHEBI:18420"/>
    </cofactor>
</comment>
<dbReference type="GO" id="GO:0005524">
    <property type="term" value="F:ATP binding"/>
    <property type="evidence" value="ECO:0007669"/>
    <property type="project" value="UniProtKB-KW"/>
</dbReference>
<dbReference type="GO" id="GO:0006281">
    <property type="term" value="P:DNA repair"/>
    <property type="evidence" value="ECO:0007669"/>
    <property type="project" value="UniProtKB-KW"/>
</dbReference>
<dbReference type="GO" id="GO:0003677">
    <property type="term" value="F:DNA binding"/>
    <property type="evidence" value="ECO:0007669"/>
    <property type="project" value="UniProtKB-KW"/>
</dbReference>
<dbReference type="PROSITE" id="PS51194">
    <property type="entry name" value="HELICASE_CTER"/>
    <property type="match status" value="1"/>
</dbReference>
<dbReference type="GO" id="GO:0043590">
    <property type="term" value="C:bacterial nucleoid"/>
    <property type="evidence" value="ECO:0007669"/>
    <property type="project" value="TreeGrafter"/>
</dbReference>
<keyword evidence="4" id="KW-0479">Metal-binding</keyword>
<evidence type="ECO:0000256" key="8">
    <source>
        <dbReference type="ARBA" id="ARBA00022806"/>
    </source>
</evidence>
<dbReference type="Gene3D" id="1.10.10.10">
    <property type="entry name" value="Winged helix-like DNA-binding domain superfamily/Winged helix DNA-binding domain"/>
    <property type="match status" value="1"/>
</dbReference>
<dbReference type="InterPro" id="IPR010997">
    <property type="entry name" value="HRDC-like_sf"/>
</dbReference>
<dbReference type="PANTHER" id="PTHR13710">
    <property type="entry name" value="DNA HELICASE RECQ FAMILY MEMBER"/>
    <property type="match status" value="1"/>
</dbReference>
<dbReference type="GO" id="GO:0030894">
    <property type="term" value="C:replisome"/>
    <property type="evidence" value="ECO:0007669"/>
    <property type="project" value="TreeGrafter"/>
</dbReference>
<dbReference type="SUPFAM" id="SSF47819">
    <property type="entry name" value="HRDC-like"/>
    <property type="match status" value="1"/>
</dbReference>
<dbReference type="Pfam" id="PF00570">
    <property type="entry name" value="HRDC"/>
    <property type="match status" value="1"/>
</dbReference>
<reference evidence="20" key="1">
    <citation type="submission" date="2022-10" db="EMBL/GenBank/DDBJ databases">
        <authorList>
            <person name="Yu W.X."/>
        </authorList>
    </citation>
    <scope>NUCLEOTIDE SEQUENCE</scope>
    <source>
        <strain evidence="20">D04</strain>
    </source>
</reference>
<dbReference type="PANTHER" id="PTHR13710:SF105">
    <property type="entry name" value="ATP-DEPENDENT DNA HELICASE Q1"/>
    <property type="match status" value="1"/>
</dbReference>
<name>A0AAE3MEG2_9BACT</name>
<evidence type="ECO:0000259" key="18">
    <source>
        <dbReference type="PROSITE" id="PS51192"/>
    </source>
</evidence>
<dbReference type="Proteomes" id="UP001207408">
    <property type="component" value="Unassembled WGS sequence"/>
</dbReference>
<dbReference type="AlphaFoldDB" id="A0AAE3MEG2"/>
<evidence type="ECO:0000256" key="15">
    <source>
        <dbReference type="ARBA" id="ARBA00034617"/>
    </source>
</evidence>
<evidence type="ECO:0000256" key="2">
    <source>
        <dbReference type="ARBA" id="ARBA00001947"/>
    </source>
</evidence>
<feature type="domain" description="Helicase ATP-binding" evidence="18">
    <location>
        <begin position="27"/>
        <end position="195"/>
    </location>
</feature>
<dbReference type="EMBL" id="JAPDPI010000018">
    <property type="protein sequence ID" value="MCW3806024.1"/>
    <property type="molecule type" value="Genomic_DNA"/>
</dbReference>
<dbReference type="Pfam" id="PF09382">
    <property type="entry name" value="RQC"/>
    <property type="match status" value="1"/>
</dbReference>
<evidence type="ECO:0000313" key="21">
    <source>
        <dbReference type="Proteomes" id="UP001207408"/>
    </source>
</evidence>
<dbReference type="InterPro" id="IPR032284">
    <property type="entry name" value="RecQ_Zn-bd"/>
</dbReference>
<evidence type="ECO:0000256" key="5">
    <source>
        <dbReference type="ARBA" id="ARBA00022741"/>
    </source>
</evidence>
<protein>
    <recommendedName>
        <fullName evidence="16">DNA helicase RecQ</fullName>
        <ecNumber evidence="16">5.6.2.4</ecNumber>
    </recommendedName>
</protein>
<dbReference type="PROSITE" id="PS50967">
    <property type="entry name" value="HRDC"/>
    <property type="match status" value="1"/>
</dbReference>
<dbReference type="GO" id="GO:0006260">
    <property type="term" value="P:DNA replication"/>
    <property type="evidence" value="ECO:0007669"/>
    <property type="project" value="InterPro"/>
</dbReference>
<dbReference type="GO" id="GO:0005737">
    <property type="term" value="C:cytoplasm"/>
    <property type="evidence" value="ECO:0007669"/>
    <property type="project" value="TreeGrafter"/>
</dbReference>
<evidence type="ECO:0000256" key="12">
    <source>
        <dbReference type="ARBA" id="ARBA00023172"/>
    </source>
</evidence>
<gene>
    <name evidence="20" type="primary">recQ</name>
    <name evidence="20" type="ORF">OM074_10330</name>
</gene>
<comment type="catalytic activity">
    <reaction evidence="15">
        <text>Couples ATP hydrolysis with the unwinding of duplex DNA by translocating in the 3'-5' direction.</text>
        <dbReference type="EC" id="5.6.2.4"/>
    </reaction>
</comment>
<evidence type="ECO:0000256" key="10">
    <source>
        <dbReference type="ARBA" id="ARBA00022840"/>
    </source>
</evidence>
<keyword evidence="8 20" id="KW-0347">Helicase</keyword>
<evidence type="ECO:0000256" key="1">
    <source>
        <dbReference type="ARBA" id="ARBA00001946"/>
    </source>
</evidence>
<dbReference type="InterPro" id="IPR006293">
    <property type="entry name" value="DNA_helicase_ATP-dep_RecQ_bac"/>
</dbReference>
<dbReference type="CDD" id="cd17920">
    <property type="entry name" value="DEXHc_RecQ"/>
    <property type="match status" value="1"/>
</dbReference>
<evidence type="ECO:0000256" key="3">
    <source>
        <dbReference type="ARBA" id="ARBA00005446"/>
    </source>
</evidence>
<evidence type="ECO:0000256" key="14">
    <source>
        <dbReference type="ARBA" id="ARBA00023235"/>
    </source>
</evidence>
<dbReference type="RefSeq" id="WP_301199396.1">
    <property type="nucleotide sequence ID" value="NZ_JAPDPI010000018.1"/>
</dbReference>
<evidence type="ECO:0000256" key="13">
    <source>
        <dbReference type="ARBA" id="ARBA00023204"/>
    </source>
</evidence>
<feature type="domain" description="Helicase C-terminal" evidence="19">
    <location>
        <begin position="216"/>
        <end position="364"/>
    </location>
</feature>
<dbReference type="Pfam" id="PF00271">
    <property type="entry name" value="Helicase_C"/>
    <property type="match status" value="1"/>
</dbReference>
<dbReference type="InterPro" id="IPR027417">
    <property type="entry name" value="P-loop_NTPase"/>
</dbReference>
<dbReference type="GO" id="GO:0006310">
    <property type="term" value="P:DNA recombination"/>
    <property type="evidence" value="ECO:0007669"/>
    <property type="project" value="UniProtKB-UniRule"/>
</dbReference>
<dbReference type="GO" id="GO:0009378">
    <property type="term" value="F:four-way junction helicase activity"/>
    <property type="evidence" value="ECO:0007669"/>
    <property type="project" value="TreeGrafter"/>
</dbReference>
<keyword evidence="21" id="KW-1185">Reference proteome</keyword>
<dbReference type="Pfam" id="PF00270">
    <property type="entry name" value="DEAD"/>
    <property type="match status" value="1"/>
</dbReference>
<keyword evidence="9" id="KW-0862">Zinc</keyword>
<feature type="domain" description="HRDC" evidence="17">
    <location>
        <begin position="524"/>
        <end position="604"/>
    </location>
</feature>
<dbReference type="Pfam" id="PF16124">
    <property type="entry name" value="RecQ_Zn_bind"/>
    <property type="match status" value="1"/>
</dbReference>
<dbReference type="InterPro" id="IPR002121">
    <property type="entry name" value="HRDC_dom"/>
</dbReference>
<comment type="caution">
    <text evidence="20">The sequence shown here is derived from an EMBL/GenBank/DDBJ whole genome shotgun (WGS) entry which is preliminary data.</text>
</comment>
<dbReference type="PROSITE" id="PS51192">
    <property type="entry name" value="HELICASE_ATP_BIND_1"/>
    <property type="match status" value="1"/>
</dbReference>
<proteinExistence type="inferred from homology"/>
<dbReference type="InterPro" id="IPR004589">
    <property type="entry name" value="DNA_helicase_ATP-dep_RecQ"/>
</dbReference>
<keyword evidence="6" id="KW-0227">DNA damage</keyword>
<dbReference type="SUPFAM" id="SSF46785">
    <property type="entry name" value="Winged helix' DNA-binding domain"/>
    <property type="match status" value="1"/>
</dbReference>
<organism evidence="20 21">
    <name type="scientific">Plebeiibacterium marinum</name>
    <dbReference type="NCBI Taxonomy" id="2992111"/>
    <lineage>
        <taxon>Bacteria</taxon>
        <taxon>Pseudomonadati</taxon>
        <taxon>Bacteroidota</taxon>
        <taxon>Bacteroidia</taxon>
        <taxon>Marinilabiliales</taxon>
        <taxon>Marinilabiliaceae</taxon>
        <taxon>Plebeiibacterium</taxon>
    </lineage>
</organism>
<evidence type="ECO:0000256" key="11">
    <source>
        <dbReference type="ARBA" id="ARBA00023125"/>
    </source>
</evidence>
<comment type="similarity">
    <text evidence="3">Belongs to the helicase family. RecQ subfamily.</text>
</comment>
<dbReference type="CDD" id="cd18794">
    <property type="entry name" value="SF2_C_RecQ"/>
    <property type="match status" value="1"/>
</dbReference>
<evidence type="ECO:0000256" key="9">
    <source>
        <dbReference type="ARBA" id="ARBA00022833"/>
    </source>
</evidence>
<evidence type="ECO:0000313" key="20">
    <source>
        <dbReference type="EMBL" id="MCW3806024.1"/>
    </source>
</evidence>
<dbReference type="GO" id="GO:0043138">
    <property type="term" value="F:3'-5' DNA helicase activity"/>
    <property type="evidence" value="ECO:0007669"/>
    <property type="project" value="UniProtKB-EC"/>
</dbReference>
<dbReference type="InterPro" id="IPR036390">
    <property type="entry name" value="WH_DNA-bd_sf"/>
</dbReference>
<dbReference type="InterPro" id="IPR018982">
    <property type="entry name" value="RQC_domain"/>
</dbReference>
<evidence type="ECO:0000256" key="4">
    <source>
        <dbReference type="ARBA" id="ARBA00022723"/>
    </source>
</evidence>
<keyword evidence="12" id="KW-0233">DNA recombination</keyword>
<dbReference type="InterPro" id="IPR036388">
    <property type="entry name" value="WH-like_DNA-bd_sf"/>
</dbReference>
<dbReference type="GO" id="GO:0016787">
    <property type="term" value="F:hydrolase activity"/>
    <property type="evidence" value="ECO:0007669"/>
    <property type="project" value="UniProtKB-KW"/>
</dbReference>
<dbReference type="FunFam" id="3.40.50.300:FF:000296">
    <property type="entry name" value="ATP-dependent DNA helicase RecQ"/>
    <property type="match status" value="1"/>
</dbReference>
<dbReference type="SMART" id="SM00487">
    <property type="entry name" value="DEXDc"/>
    <property type="match status" value="1"/>
</dbReference>
<dbReference type="SMART" id="SM00490">
    <property type="entry name" value="HELICc"/>
    <property type="match status" value="1"/>
</dbReference>
<keyword evidence="10" id="KW-0067">ATP-binding</keyword>
<dbReference type="SMART" id="SM00341">
    <property type="entry name" value="HRDC"/>
    <property type="match status" value="1"/>
</dbReference>
<keyword evidence="14" id="KW-0413">Isomerase</keyword>
<dbReference type="InterPro" id="IPR029491">
    <property type="entry name" value="Helicase_HTH"/>
</dbReference>
<keyword evidence="11" id="KW-0238">DNA-binding</keyword>
<dbReference type="InterPro" id="IPR011545">
    <property type="entry name" value="DEAD/DEAH_box_helicase_dom"/>
</dbReference>
<dbReference type="SMART" id="SM00956">
    <property type="entry name" value="RQC"/>
    <property type="match status" value="1"/>
</dbReference>
<dbReference type="EC" id="5.6.2.4" evidence="16"/>
<dbReference type="InterPro" id="IPR044876">
    <property type="entry name" value="HRDC_dom_sf"/>
</dbReference>
<sequence length="701" mass="79845">MMLNRAKQTLKDVFGYSSFRPLQEKVIASVLEGDDCLVLMPTGGGKSICFQVPALTIEGITVVVSPLIALMKDQVESLKQNGVNAEFLNSSISEEDQAYVVKRALAGDVKLLYVSPEKMNSESFYYTLLQLNVNLIAIDEAHCISSWGHDFRPDYKRLGYLKKQFPKIPIMALTATADPLTQKDILVQLKLARAKVFKDSFSRPNIYIEARPAYKRKEVILDFIQKRGEESGIIYCLSKKNTEDLSRYLRNNGVQSGFYHAGMNSDIRNRIQNDFINDRIKVVCATIAFGMGIDKSNVRWVIHHNLPKNIEGYYQEIGRSGRDGLPAHALLFYGQQDYGILESFNEESERKVILNARLERMLLFAQSNHCRRKLLLNYFGEWSVEDCGECDNCRGKQQLFDGTVMAQKALSAVARLQGKLPKELLPKVMAGHRSPEILAGRFHEIKTFGAGKDVSIADWELIVSQLINLGYLKIEYEQGTILALTPLSNKVLFEGEGVQLHHLHQKIKREKQVEIKKARPVVSFTHEQGLFERLRKLRRDMAVEKGVPPYILFSDATLMEMVAHRPTNEWDMKEISGVGNKKWELYGQAFVDEILAFLNDKKNKAKPAYHKTFELYKKNLSPEVIAARTGLNIITVYSHLATLFEKGESVDIEQYVLPYEKRRVQVILDKNPGMQLQQVYEAANKQIPHHIIRLAMSLLKN</sequence>
<dbReference type="SUPFAM" id="SSF52540">
    <property type="entry name" value="P-loop containing nucleoside triphosphate hydrolases"/>
    <property type="match status" value="1"/>
</dbReference>
<dbReference type="Gene3D" id="1.10.150.80">
    <property type="entry name" value="HRDC domain"/>
    <property type="match status" value="1"/>
</dbReference>
<keyword evidence="13" id="KW-0234">DNA repair</keyword>
<evidence type="ECO:0000256" key="6">
    <source>
        <dbReference type="ARBA" id="ARBA00022763"/>
    </source>
</evidence>
<keyword evidence="7 20" id="KW-0378">Hydrolase</keyword>
<evidence type="ECO:0000256" key="16">
    <source>
        <dbReference type="NCBIfam" id="TIGR01389"/>
    </source>
</evidence>